<name>A0A917JTJ9_9GAMM</name>
<evidence type="ECO:0000256" key="1">
    <source>
        <dbReference type="SAM" id="Phobius"/>
    </source>
</evidence>
<keyword evidence="1" id="KW-0812">Transmembrane</keyword>
<comment type="caution">
    <text evidence="2">The sequence shown here is derived from an EMBL/GenBank/DDBJ whole genome shotgun (WGS) entry which is preliminary data.</text>
</comment>
<keyword evidence="1" id="KW-1133">Transmembrane helix</keyword>
<reference evidence="2" key="2">
    <citation type="submission" date="2020-09" db="EMBL/GenBank/DDBJ databases">
        <authorList>
            <person name="Sun Q."/>
            <person name="Ohkuma M."/>
        </authorList>
    </citation>
    <scope>NUCLEOTIDE SEQUENCE</scope>
    <source>
        <strain evidence="2">JCM 30804</strain>
    </source>
</reference>
<evidence type="ECO:0000313" key="2">
    <source>
        <dbReference type="EMBL" id="GGI85971.1"/>
    </source>
</evidence>
<evidence type="ECO:0000313" key="3">
    <source>
        <dbReference type="Proteomes" id="UP000613743"/>
    </source>
</evidence>
<protein>
    <recommendedName>
        <fullName evidence="4">Antitermination protein NusG</fullName>
    </recommendedName>
</protein>
<proteinExistence type="predicted"/>
<organism evidence="2 3">
    <name type="scientific">Shewanella gelidii</name>
    <dbReference type="NCBI Taxonomy" id="1642821"/>
    <lineage>
        <taxon>Bacteria</taxon>
        <taxon>Pseudomonadati</taxon>
        <taxon>Pseudomonadota</taxon>
        <taxon>Gammaproteobacteria</taxon>
        <taxon>Alteromonadales</taxon>
        <taxon>Shewanellaceae</taxon>
        <taxon>Shewanella</taxon>
    </lineage>
</organism>
<evidence type="ECO:0008006" key="4">
    <source>
        <dbReference type="Google" id="ProtNLM"/>
    </source>
</evidence>
<dbReference type="EMBL" id="BMPZ01000007">
    <property type="protein sequence ID" value="GGI85971.1"/>
    <property type="molecule type" value="Genomic_DNA"/>
</dbReference>
<dbReference type="RefSeq" id="WP_188921277.1">
    <property type="nucleotide sequence ID" value="NZ_BMPZ01000007.1"/>
</dbReference>
<sequence>MLTKLLVTALVIAFAWATLKRSSRVKTTKKPAADLGQSILRRYMVTGTLAVLLLGSASYLGWYWYDGSQVLSVTIVSPNHSGETVYQVKKRDISQHEIVTLDGITIRLSNQERVIIATSAK</sequence>
<keyword evidence="3" id="KW-1185">Reference proteome</keyword>
<keyword evidence="1" id="KW-0472">Membrane</keyword>
<reference evidence="2" key="1">
    <citation type="journal article" date="2014" name="Int. J. Syst. Evol. Microbiol.">
        <title>Complete genome sequence of Corynebacterium casei LMG S-19264T (=DSM 44701T), isolated from a smear-ripened cheese.</title>
        <authorList>
            <consortium name="US DOE Joint Genome Institute (JGI-PGF)"/>
            <person name="Walter F."/>
            <person name="Albersmeier A."/>
            <person name="Kalinowski J."/>
            <person name="Ruckert C."/>
        </authorList>
    </citation>
    <scope>NUCLEOTIDE SEQUENCE</scope>
    <source>
        <strain evidence="2">JCM 30804</strain>
    </source>
</reference>
<gene>
    <name evidence="2" type="ORF">GCM10009332_24120</name>
</gene>
<accession>A0A917JTJ9</accession>
<dbReference type="AlphaFoldDB" id="A0A917JTJ9"/>
<feature type="transmembrane region" description="Helical" evidence="1">
    <location>
        <begin position="45"/>
        <end position="65"/>
    </location>
</feature>
<dbReference type="Proteomes" id="UP000613743">
    <property type="component" value="Unassembled WGS sequence"/>
</dbReference>